<dbReference type="Proteomes" id="UP000625210">
    <property type="component" value="Unassembled WGS sequence"/>
</dbReference>
<name>A0A8J2YAD7_9BACL</name>
<dbReference type="RefSeq" id="WP_188646899.1">
    <property type="nucleotide sequence ID" value="NZ_BMHQ01000003.1"/>
</dbReference>
<dbReference type="PIRSF" id="PIRSF000505">
    <property type="entry name" value="EPSPS"/>
    <property type="match status" value="1"/>
</dbReference>
<dbReference type="InterPro" id="IPR036968">
    <property type="entry name" value="Enolpyruvate_Tfrase_sf"/>
</dbReference>
<feature type="binding site" evidence="9">
    <location>
        <position position="343"/>
    </location>
    <ligand>
        <name>3-phosphoshikimate</name>
        <dbReference type="ChEBI" id="CHEBI:145989"/>
    </ligand>
</feature>
<reference evidence="11" key="2">
    <citation type="submission" date="2020-09" db="EMBL/GenBank/DDBJ databases">
        <authorList>
            <person name="Sun Q."/>
            <person name="Zhou Y."/>
        </authorList>
    </citation>
    <scope>NUCLEOTIDE SEQUENCE</scope>
    <source>
        <strain evidence="11">CGMCC 1.15179</strain>
    </source>
</reference>
<dbReference type="GO" id="GO:0009073">
    <property type="term" value="P:aromatic amino acid family biosynthetic process"/>
    <property type="evidence" value="ECO:0007669"/>
    <property type="project" value="UniProtKB-KW"/>
</dbReference>
<dbReference type="InterPro" id="IPR013792">
    <property type="entry name" value="RNA3'P_cycl/enolpyr_Trfase_a/b"/>
</dbReference>
<dbReference type="AlphaFoldDB" id="A0A8J2YAD7"/>
<comment type="catalytic activity">
    <reaction evidence="8">
        <text>3-phosphoshikimate + phosphoenolpyruvate = 5-O-(1-carboxyvinyl)-3-phosphoshikimate + phosphate</text>
        <dbReference type="Rhea" id="RHEA:21256"/>
        <dbReference type="ChEBI" id="CHEBI:43474"/>
        <dbReference type="ChEBI" id="CHEBI:57701"/>
        <dbReference type="ChEBI" id="CHEBI:58702"/>
        <dbReference type="ChEBI" id="CHEBI:145989"/>
        <dbReference type="EC" id="2.5.1.19"/>
    </reaction>
    <physiologicalReaction direction="left-to-right" evidence="8">
        <dbReference type="Rhea" id="RHEA:21257"/>
    </physiologicalReaction>
</comment>
<reference evidence="11" key="1">
    <citation type="journal article" date="2014" name="Int. J. Syst. Evol. Microbiol.">
        <title>Complete genome sequence of Corynebacterium casei LMG S-19264T (=DSM 44701T), isolated from a smear-ripened cheese.</title>
        <authorList>
            <consortium name="US DOE Joint Genome Institute (JGI-PGF)"/>
            <person name="Walter F."/>
            <person name="Albersmeier A."/>
            <person name="Kalinowski J."/>
            <person name="Ruckert C."/>
        </authorList>
    </citation>
    <scope>NUCLEOTIDE SEQUENCE</scope>
    <source>
        <strain evidence="11">CGMCC 1.15179</strain>
    </source>
</reference>
<evidence type="ECO:0000256" key="8">
    <source>
        <dbReference type="ARBA" id="ARBA00044633"/>
    </source>
</evidence>
<dbReference type="Gene3D" id="3.65.10.10">
    <property type="entry name" value="Enolpyruvate transferase domain"/>
    <property type="match status" value="2"/>
</dbReference>
<feature type="binding site" evidence="9">
    <location>
        <position position="347"/>
    </location>
    <ligand>
        <name>phosphoenolpyruvate</name>
        <dbReference type="ChEBI" id="CHEBI:58702"/>
    </ligand>
</feature>
<dbReference type="FunFam" id="3.65.10.10:FF:000006">
    <property type="entry name" value="3-phosphoshikimate 1-carboxyvinyltransferase"/>
    <property type="match status" value="1"/>
</dbReference>
<proteinExistence type="inferred from homology"/>
<evidence type="ECO:0000256" key="2">
    <source>
        <dbReference type="ARBA" id="ARBA00004811"/>
    </source>
</evidence>
<feature type="binding site" evidence="9">
    <location>
        <position position="170"/>
    </location>
    <ligand>
        <name>3-phosphoshikimate</name>
        <dbReference type="ChEBI" id="CHEBI:145989"/>
    </ligand>
</feature>
<organism evidence="11 12">
    <name type="scientific">Marinithermofilum abyssi</name>
    <dbReference type="NCBI Taxonomy" id="1571185"/>
    <lineage>
        <taxon>Bacteria</taxon>
        <taxon>Bacillati</taxon>
        <taxon>Bacillota</taxon>
        <taxon>Bacilli</taxon>
        <taxon>Bacillales</taxon>
        <taxon>Thermoactinomycetaceae</taxon>
        <taxon>Marinithermofilum</taxon>
    </lineage>
</organism>
<dbReference type="Pfam" id="PF00275">
    <property type="entry name" value="EPSP_synthase"/>
    <property type="match status" value="1"/>
</dbReference>
<dbReference type="GO" id="GO:0005737">
    <property type="term" value="C:cytoplasm"/>
    <property type="evidence" value="ECO:0007669"/>
    <property type="project" value="UniProtKB-SubCell"/>
</dbReference>
<keyword evidence="7 9" id="KW-0057">Aromatic amino acid biosynthesis</keyword>
<feature type="binding site" evidence="9">
    <location>
        <position position="27"/>
    </location>
    <ligand>
        <name>3-phosphoshikimate</name>
        <dbReference type="ChEBI" id="CHEBI:145989"/>
    </ligand>
</feature>
<feature type="binding site" evidence="9">
    <location>
        <position position="316"/>
    </location>
    <ligand>
        <name>3-phosphoshikimate</name>
        <dbReference type="ChEBI" id="CHEBI:145989"/>
    </ligand>
</feature>
<feature type="binding site" evidence="9">
    <location>
        <position position="123"/>
    </location>
    <ligand>
        <name>phosphoenolpyruvate</name>
        <dbReference type="ChEBI" id="CHEBI:58702"/>
    </ligand>
</feature>
<keyword evidence="6 9" id="KW-0808">Transferase</keyword>
<evidence type="ECO:0000256" key="1">
    <source>
        <dbReference type="ARBA" id="ARBA00002174"/>
    </source>
</evidence>
<dbReference type="HAMAP" id="MF_00210">
    <property type="entry name" value="EPSP_synth"/>
    <property type="match status" value="1"/>
</dbReference>
<keyword evidence="4 9" id="KW-0963">Cytoplasm</keyword>
<dbReference type="NCBIfam" id="TIGR01356">
    <property type="entry name" value="aroA"/>
    <property type="match status" value="1"/>
</dbReference>
<keyword evidence="5 9" id="KW-0028">Amino-acid biosynthesis</keyword>
<keyword evidence="12" id="KW-1185">Reference proteome</keyword>
<gene>
    <name evidence="9 11" type="primary">aroA</name>
    <name evidence="11" type="ORF">GCM10011571_10950</name>
</gene>
<comment type="subcellular location">
    <subcellularLocation>
        <location evidence="9">Cytoplasm</location>
    </subcellularLocation>
</comment>
<sequence length="427" mass="45479">MAVIQTEKRKGLTGSVRVPGDKSISHRAVMFGAIAKGTTRVEGFLPGADCLSTIECFRRMGVTIHTHSPTSLQVEGQGWDGLREPGSFLDVGNSGTTIRLMLGILTGRPFWSTVIGDESIARRPMDRVVKPLRQMGARVDGRRDGKFTPLGVRGGNLQGIRFESPVASAQVKSCLLLAGLQAAGTTTIAEPSLSRDHTERMLRAFGVELQREGYAVSVQGGQSLVAQEVRVPGDISSAAFIMAAALLVPDSKVTIRDVGLNPTRTGIIDALQAMGARLEVEEKGEWCGEPVGDITVRSSELQSTEIGGDLIPRLIDEIPILAVIASQAEGTTVIKDAAELKVKETNRIAVTAQELRKLGARVEETDDGLIIHGPSPLTGGECDSHGDHRIGMAMAIAGLIADRGCKVHRAEAIDVSFPGFEALLQQL</sequence>
<feature type="active site" description="Proton acceptor" evidence="9">
    <location>
        <position position="316"/>
    </location>
</feature>
<dbReference type="PANTHER" id="PTHR21090">
    <property type="entry name" value="AROM/DEHYDROQUINATE SYNTHASE"/>
    <property type="match status" value="1"/>
</dbReference>
<evidence type="ECO:0000313" key="12">
    <source>
        <dbReference type="Proteomes" id="UP000625210"/>
    </source>
</evidence>
<dbReference type="FunFam" id="3.65.10.10:FF:000005">
    <property type="entry name" value="3-phosphoshikimate 1-carboxyvinyltransferase"/>
    <property type="match status" value="1"/>
</dbReference>
<comment type="caution">
    <text evidence="11">The sequence shown here is derived from an EMBL/GenBank/DDBJ whole genome shotgun (WGS) entry which is preliminary data.</text>
</comment>
<dbReference type="SUPFAM" id="SSF55205">
    <property type="entry name" value="EPT/RTPC-like"/>
    <property type="match status" value="1"/>
</dbReference>
<dbReference type="CDD" id="cd01556">
    <property type="entry name" value="EPSP_synthase"/>
    <property type="match status" value="1"/>
</dbReference>
<feature type="binding site" evidence="9">
    <location>
        <position position="170"/>
    </location>
    <ligand>
        <name>phosphoenolpyruvate</name>
        <dbReference type="ChEBI" id="CHEBI:58702"/>
    </ligand>
</feature>
<dbReference type="EC" id="2.5.1.19" evidence="9"/>
<comment type="subunit">
    <text evidence="9">Monomer.</text>
</comment>
<dbReference type="GO" id="GO:0009423">
    <property type="term" value="P:chorismate biosynthetic process"/>
    <property type="evidence" value="ECO:0007669"/>
    <property type="project" value="UniProtKB-UniRule"/>
</dbReference>
<evidence type="ECO:0000256" key="7">
    <source>
        <dbReference type="ARBA" id="ARBA00023141"/>
    </source>
</evidence>
<dbReference type="GO" id="GO:0003866">
    <property type="term" value="F:3-phosphoshikimate 1-carboxyvinyltransferase activity"/>
    <property type="evidence" value="ECO:0007669"/>
    <property type="project" value="UniProtKB-UniRule"/>
</dbReference>
<dbReference type="UniPathway" id="UPA00053">
    <property type="reaction ID" value="UER00089"/>
</dbReference>
<feature type="binding site" evidence="9">
    <location>
        <position position="22"/>
    </location>
    <ligand>
        <name>phosphoenolpyruvate</name>
        <dbReference type="ChEBI" id="CHEBI:58702"/>
    </ligand>
</feature>
<evidence type="ECO:0000256" key="4">
    <source>
        <dbReference type="ARBA" id="ARBA00022490"/>
    </source>
</evidence>
<evidence type="ECO:0000256" key="9">
    <source>
        <dbReference type="HAMAP-Rule" id="MF_00210"/>
    </source>
</evidence>
<evidence type="ECO:0000256" key="5">
    <source>
        <dbReference type="ARBA" id="ARBA00022605"/>
    </source>
</evidence>
<dbReference type="PROSITE" id="PS00885">
    <property type="entry name" value="EPSP_SYNTHASE_2"/>
    <property type="match status" value="1"/>
</dbReference>
<feature type="binding site" evidence="9">
    <location>
        <position position="23"/>
    </location>
    <ligand>
        <name>3-phosphoshikimate</name>
        <dbReference type="ChEBI" id="CHEBI:145989"/>
    </ligand>
</feature>
<evidence type="ECO:0000259" key="10">
    <source>
        <dbReference type="Pfam" id="PF00275"/>
    </source>
</evidence>
<accession>A0A8J2YAD7</accession>
<dbReference type="EMBL" id="BMHQ01000003">
    <property type="protein sequence ID" value="GGE11402.1"/>
    <property type="molecule type" value="Genomic_DNA"/>
</dbReference>
<dbReference type="PANTHER" id="PTHR21090:SF5">
    <property type="entry name" value="PENTAFUNCTIONAL AROM POLYPEPTIDE"/>
    <property type="match status" value="1"/>
</dbReference>
<feature type="binding site" evidence="9">
    <location>
        <position position="22"/>
    </location>
    <ligand>
        <name>3-phosphoshikimate</name>
        <dbReference type="ChEBI" id="CHEBI:145989"/>
    </ligand>
</feature>
<comment type="pathway">
    <text evidence="2 9">Metabolic intermediate biosynthesis; chorismate biosynthesis; chorismate from D-erythrose 4-phosphate and phosphoenolpyruvate: step 6/7.</text>
</comment>
<feature type="binding site" evidence="9">
    <location>
        <position position="95"/>
    </location>
    <ligand>
        <name>phosphoenolpyruvate</name>
        <dbReference type="ChEBI" id="CHEBI:58702"/>
    </ligand>
</feature>
<comment type="similarity">
    <text evidence="3 9">Belongs to the EPSP synthase family.</text>
</comment>
<feature type="domain" description="Enolpyruvate transferase" evidence="10">
    <location>
        <begin position="8"/>
        <end position="422"/>
    </location>
</feature>
<dbReference type="InterPro" id="IPR001986">
    <property type="entry name" value="Enolpyruvate_Tfrase_dom"/>
</dbReference>
<feature type="binding site" evidence="9">
    <location>
        <position position="389"/>
    </location>
    <ligand>
        <name>phosphoenolpyruvate</name>
        <dbReference type="ChEBI" id="CHEBI:58702"/>
    </ligand>
</feature>
<feature type="binding site" evidence="9">
    <location>
        <position position="168"/>
    </location>
    <ligand>
        <name>3-phosphoshikimate</name>
        <dbReference type="ChEBI" id="CHEBI:145989"/>
    </ligand>
</feature>
<dbReference type="InterPro" id="IPR023193">
    <property type="entry name" value="EPSP_synthase_CS"/>
</dbReference>
<evidence type="ECO:0000256" key="6">
    <source>
        <dbReference type="ARBA" id="ARBA00022679"/>
    </source>
</evidence>
<comment type="function">
    <text evidence="1 9">Catalyzes the transfer of the enolpyruvyl moiety of phosphoenolpyruvate (PEP) to the 5-hydroxyl of shikimate-3-phosphate (S3P) to produce enolpyruvyl shikimate-3-phosphate and inorganic phosphate.</text>
</comment>
<dbReference type="GO" id="GO:0008652">
    <property type="term" value="P:amino acid biosynthetic process"/>
    <property type="evidence" value="ECO:0007669"/>
    <property type="project" value="UniProtKB-KW"/>
</dbReference>
<protein>
    <recommendedName>
        <fullName evidence="9">3-phosphoshikimate 1-carboxyvinyltransferase</fullName>
        <ecNumber evidence="9">2.5.1.19</ecNumber>
    </recommendedName>
    <alternativeName>
        <fullName evidence="9">5-enolpyruvylshikimate-3-phosphate synthase</fullName>
        <shortName evidence="9">EPSP synthase</shortName>
        <shortName evidence="9">EPSPS</shortName>
    </alternativeName>
</protein>
<dbReference type="PROSITE" id="PS00104">
    <property type="entry name" value="EPSP_SYNTHASE_1"/>
    <property type="match status" value="1"/>
</dbReference>
<comment type="caution">
    <text evidence="9">Lacks conserved residue(s) required for the propagation of feature annotation.</text>
</comment>
<evidence type="ECO:0000313" key="11">
    <source>
        <dbReference type="EMBL" id="GGE11402.1"/>
    </source>
</evidence>
<evidence type="ECO:0000256" key="3">
    <source>
        <dbReference type="ARBA" id="ARBA00009948"/>
    </source>
</evidence>
<dbReference type="InterPro" id="IPR006264">
    <property type="entry name" value="EPSP_synthase"/>
</dbReference>